<evidence type="ECO:0000256" key="1">
    <source>
        <dbReference type="SAM" id="SignalP"/>
    </source>
</evidence>
<organism evidence="2 3">
    <name type="scientific">Povalibacter uvarum</name>
    <dbReference type="NCBI Taxonomy" id="732238"/>
    <lineage>
        <taxon>Bacteria</taxon>
        <taxon>Pseudomonadati</taxon>
        <taxon>Pseudomonadota</taxon>
        <taxon>Gammaproteobacteria</taxon>
        <taxon>Steroidobacterales</taxon>
        <taxon>Steroidobacteraceae</taxon>
        <taxon>Povalibacter</taxon>
    </lineage>
</organism>
<protein>
    <submittedName>
        <fullName evidence="2">YVTN family beta-propeller protein</fullName>
    </submittedName>
</protein>
<feature type="chain" id="PRO_5032991622" evidence="1">
    <location>
        <begin position="24"/>
        <end position="336"/>
    </location>
</feature>
<keyword evidence="1" id="KW-0732">Signal</keyword>
<evidence type="ECO:0000313" key="2">
    <source>
        <dbReference type="EMBL" id="MBB6093735.1"/>
    </source>
</evidence>
<evidence type="ECO:0000313" key="3">
    <source>
        <dbReference type="Proteomes" id="UP000588068"/>
    </source>
</evidence>
<reference evidence="2 3" key="1">
    <citation type="submission" date="2020-08" db="EMBL/GenBank/DDBJ databases">
        <title>Genomic Encyclopedia of Type Strains, Phase IV (KMG-IV): sequencing the most valuable type-strain genomes for metagenomic binning, comparative biology and taxonomic classification.</title>
        <authorList>
            <person name="Goeker M."/>
        </authorList>
    </citation>
    <scope>NUCLEOTIDE SEQUENCE [LARGE SCALE GENOMIC DNA]</scope>
    <source>
        <strain evidence="2 3">DSM 26723</strain>
    </source>
</reference>
<dbReference type="InterPro" id="IPR011048">
    <property type="entry name" value="Haem_d1_sf"/>
</dbReference>
<comment type="caution">
    <text evidence="2">The sequence shown here is derived from an EMBL/GenBank/DDBJ whole genome shotgun (WGS) entry which is preliminary data.</text>
</comment>
<dbReference type="Gene3D" id="2.130.10.10">
    <property type="entry name" value="YVTN repeat-like/Quinoprotein amine dehydrogenase"/>
    <property type="match status" value="1"/>
</dbReference>
<gene>
    <name evidence="2" type="ORF">HNQ60_002616</name>
</gene>
<dbReference type="SUPFAM" id="SSF51004">
    <property type="entry name" value="C-terminal (heme d1) domain of cytochrome cd1-nitrite reductase"/>
    <property type="match status" value="1"/>
</dbReference>
<dbReference type="PANTHER" id="PTHR47197:SF3">
    <property type="entry name" value="DIHYDRO-HEME D1 DEHYDROGENASE"/>
    <property type="match status" value="1"/>
</dbReference>
<dbReference type="RefSeq" id="WP_184332407.1">
    <property type="nucleotide sequence ID" value="NZ_JACHHZ010000003.1"/>
</dbReference>
<feature type="signal peptide" evidence="1">
    <location>
        <begin position="1"/>
        <end position="23"/>
    </location>
</feature>
<name>A0A841HP72_9GAMM</name>
<dbReference type="AlphaFoldDB" id="A0A841HP72"/>
<dbReference type="InterPro" id="IPR051200">
    <property type="entry name" value="Host-pathogen_enzymatic-act"/>
</dbReference>
<dbReference type="PROSITE" id="PS51257">
    <property type="entry name" value="PROKAR_LIPOPROTEIN"/>
    <property type="match status" value="1"/>
</dbReference>
<dbReference type="InterPro" id="IPR015943">
    <property type="entry name" value="WD40/YVTN_repeat-like_dom_sf"/>
</dbReference>
<accession>A0A841HP72</accession>
<proteinExistence type="predicted"/>
<dbReference type="PANTHER" id="PTHR47197">
    <property type="entry name" value="PROTEIN NIRF"/>
    <property type="match status" value="1"/>
</dbReference>
<dbReference type="Proteomes" id="UP000588068">
    <property type="component" value="Unassembled WGS sequence"/>
</dbReference>
<dbReference type="EMBL" id="JACHHZ010000003">
    <property type="protein sequence ID" value="MBB6093735.1"/>
    <property type="molecule type" value="Genomic_DNA"/>
</dbReference>
<keyword evidence="3" id="KW-1185">Reference proteome</keyword>
<sequence>MKPMFAAAFAALVVACAPECTFAAEGAQYKVVDTFRGPDGGYDYVSVDSAAQRVFIARKYGVMAIDLKDRKVIPELIKGNDVSAVLIIPGTDLLLTTNWGGHTATLLDRRTGKAKAEIVTGKQPDAAVFDPSSRRAFVMNGESKDITVVDVAKAVAIATIPLGGKPEAGAADGKGRIYVNIEDTAQIAVIDTARLKVLTKYSIPECEEPTGIAYDAVTGVLISACHNGIARLVDAATGKDRGWFKVGAEADGAIFDSARRLAYIPCDDGTMTIVHLDERAQTRPVAVVKTARGARTAALDPQTGRLYLPYADFTTDSAGEDVQTPGTFAVLVVAAQ</sequence>